<keyword evidence="1 7" id="KW-0004">4Fe-4S</keyword>
<evidence type="ECO:0000256" key="5">
    <source>
        <dbReference type="ARBA" id="ARBA00023004"/>
    </source>
</evidence>
<dbReference type="SUPFAM" id="SSF140914">
    <property type="entry name" value="PriB N-terminal domain-like"/>
    <property type="match status" value="1"/>
</dbReference>
<feature type="binding site" evidence="7">
    <location>
        <position position="335"/>
    </location>
    <ligand>
        <name>[4Fe-4S] cluster</name>
        <dbReference type="ChEBI" id="CHEBI:49883"/>
    </ligand>
</feature>
<feature type="domain" description="DNA primase large subunit C-terminal" evidence="9">
    <location>
        <begin position="239"/>
        <end position="332"/>
    </location>
</feature>
<feature type="region of interest" description="Disordered" evidence="8">
    <location>
        <begin position="355"/>
        <end position="388"/>
    </location>
</feature>
<evidence type="ECO:0000313" key="10">
    <source>
        <dbReference type="EMBL" id="UXD21345.1"/>
    </source>
</evidence>
<comment type="subunit">
    <text evidence="7">Heterodimer of a small subunit (PriS) and a large subunit (PriL).</text>
</comment>
<feature type="binding site" evidence="7">
    <location>
        <position position="320"/>
    </location>
    <ligand>
        <name>[4Fe-4S] cluster</name>
        <dbReference type="ChEBI" id="CHEBI:49883"/>
    </ligand>
</feature>
<keyword evidence="2 7" id="KW-0639">Primosome</keyword>
<evidence type="ECO:0000256" key="4">
    <source>
        <dbReference type="ARBA" id="ARBA00022723"/>
    </source>
</evidence>
<proteinExistence type="inferred from homology"/>
<dbReference type="GO" id="GO:0003899">
    <property type="term" value="F:DNA-directed RNA polymerase activity"/>
    <property type="evidence" value="ECO:0007669"/>
    <property type="project" value="InterPro"/>
</dbReference>
<dbReference type="Proteomes" id="UP001063698">
    <property type="component" value="Chromosome"/>
</dbReference>
<dbReference type="GO" id="GO:0046872">
    <property type="term" value="F:metal ion binding"/>
    <property type="evidence" value="ECO:0007669"/>
    <property type="project" value="UniProtKB-KW"/>
</dbReference>
<dbReference type="InterPro" id="IPR023642">
    <property type="entry name" value="DNA_primase_lsu_PriL"/>
</dbReference>
<keyword evidence="5 7" id="KW-0408">Iron</keyword>
<dbReference type="InterPro" id="IPR007238">
    <property type="entry name" value="DNA_primase_lsu_euk/arc"/>
</dbReference>
<dbReference type="PANTHER" id="PTHR10537:SF3">
    <property type="entry name" value="DNA PRIMASE LARGE SUBUNIT"/>
    <property type="match status" value="1"/>
</dbReference>
<dbReference type="GO" id="GO:0006270">
    <property type="term" value="P:DNA replication initiation"/>
    <property type="evidence" value="ECO:0007669"/>
    <property type="project" value="TreeGrafter"/>
</dbReference>
<dbReference type="InterPro" id="IPR058560">
    <property type="entry name" value="DNA_primase_C"/>
</dbReference>
<evidence type="ECO:0000256" key="2">
    <source>
        <dbReference type="ARBA" id="ARBA00022515"/>
    </source>
</evidence>
<accession>A0A977PKJ8</accession>
<evidence type="ECO:0000313" key="11">
    <source>
        <dbReference type="Proteomes" id="UP001063698"/>
    </source>
</evidence>
<evidence type="ECO:0000256" key="7">
    <source>
        <dbReference type="HAMAP-Rule" id="MF_00701"/>
    </source>
</evidence>
<name>A0A977PKJ8_9CREN</name>
<dbReference type="Pfam" id="PF04104">
    <property type="entry name" value="DNA_primase_lrg"/>
    <property type="match status" value="1"/>
</dbReference>
<dbReference type="EMBL" id="CP006868">
    <property type="protein sequence ID" value="UXD21345.1"/>
    <property type="molecule type" value="Genomic_DNA"/>
</dbReference>
<dbReference type="GO" id="GO:1990077">
    <property type="term" value="C:primosome complex"/>
    <property type="evidence" value="ECO:0007669"/>
    <property type="project" value="UniProtKB-KW"/>
</dbReference>
<dbReference type="HAMAP" id="MF_00701">
    <property type="entry name" value="DNA_primase_lrg_arc"/>
    <property type="match status" value="1"/>
</dbReference>
<dbReference type="GO" id="GO:0051539">
    <property type="term" value="F:4 iron, 4 sulfur cluster binding"/>
    <property type="evidence" value="ECO:0007669"/>
    <property type="project" value="UniProtKB-UniRule"/>
</dbReference>
<comment type="function">
    <text evidence="7">Regulatory subunit of DNA primase, an RNA polymerase that catalyzes the synthesis of short RNA molecules used as primers for DNA polymerase during DNA replication. Stabilizes and modulates the activity of the small subunit, increasing the rate of DNA synthesis, and conferring RNA synthesis capability. The DNA polymerase activity may enable DNA primase to also catalyze primer extension after primer synthesis. May also play a role in DNA repair.</text>
</comment>
<evidence type="ECO:0000256" key="3">
    <source>
        <dbReference type="ARBA" id="ARBA00022705"/>
    </source>
</evidence>
<organism evidence="10 11">
    <name type="scientific">Ignicoccus pacificus DSM 13166</name>
    <dbReference type="NCBI Taxonomy" id="940294"/>
    <lineage>
        <taxon>Archaea</taxon>
        <taxon>Thermoproteota</taxon>
        <taxon>Thermoprotei</taxon>
        <taxon>Desulfurococcales</taxon>
        <taxon>Desulfurococcaceae</taxon>
        <taxon>Ignicoccus</taxon>
    </lineage>
</organism>
<comment type="cofactor">
    <cofactor evidence="7">
        <name>[4Fe-4S] cluster</name>
        <dbReference type="ChEBI" id="CHEBI:49883"/>
    </cofactor>
    <text evidence="7">Binds 1 [4Fe-4S] cluster.</text>
</comment>
<dbReference type="AlphaFoldDB" id="A0A977PKJ8"/>
<feature type="binding site" evidence="7">
    <location>
        <position position="329"/>
    </location>
    <ligand>
        <name>[4Fe-4S] cluster</name>
        <dbReference type="ChEBI" id="CHEBI:49883"/>
    </ligand>
</feature>
<evidence type="ECO:0000256" key="1">
    <source>
        <dbReference type="ARBA" id="ARBA00022485"/>
    </source>
</evidence>
<evidence type="ECO:0000256" key="6">
    <source>
        <dbReference type="ARBA" id="ARBA00023014"/>
    </source>
</evidence>
<protein>
    <recommendedName>
        <fullName evidence="7">DNA primase large subunit PriL</fullName>
    </recommendedName>
</protein>
<dbReference type="KEGG" id="ipc:IPA_03165"/>
<dbReference type="CDD" id="cd06560">
    <property type="entry name" value="PriL"/>
    <property type="match status" value="1"/>
</dbReference>
<dbReference type="GO" id="GO:0006269">
    <property type="term" value="P:DNA replication, synthesis of primer"/>
    <property type="evidence" value="ECO:0007669"/>
    <property type="project" value="UniProtKB-UniRule"/>
</dbReference>
<keyword evidence="3 7" id="KW-0235">DNA replication</keyword>
<comment type="similarity">
    <text evidence="7">Belongs to the eukaryotic-type primase large subunit family.</text>
</comment>
<keyword evidence="6 7" id="KW-0411">Iron-sulfur</keyword>
<feature type="compositionally biased region" description="Basic and acidic residues" evidence="8">
    <location>
        <begin position="379"/>
        <end position="388"/>
    </location>
</feature>
<keyword evidence="4 7" id="KW-0479">Metal-binding</keyword>
<keyword evidence="11" id="KW-1185">Reference proteome</keyword>
<gene>
    <name evidence="7" type="primary">priL</name>
    <name evidence="10" type="ORF">IPA_03165</name>
</gene>
<evidence type="ECO:0000256" key="8">
    <source>
        <dbReference type="SAM" id="MobiDB-lite"/>
    </source>
</evidence>
<dbReference type="PANTHER" id="PTHR10537">
    <property type="entry name" value="DNA PRIMASE LARGE SUBUNIT"/>
    <property type="match status" value="1"/>
</dbReference>
<evidence type="ECO:0000259" key="9">
    <source>
        <dbReference type="Pfam" id="PF04104"/>
    </source>
</evidence>
<reference evidence="10" key="1">
    <citation type="submission" date="2013-11" db="EMBL/GenBank/DDBJ databases">
        <title>Comparative genomics of Ignicoccus.</title>
        <authorList>
            <person name="Podar M."/>
        </authorList>
    </citation>
    <scope>NUCLEOTIDE SEQUENCE</scope>
    <source>
        <strain evidence="10">DSM 13166</strain>
    </source>
</reference>
<sequence length="388" mass="43723">MIYSKYPFIADLSKVSRIIFGEELDATELLDMVPEGIEKAKNLLERAIGKTKEKYKCDELCTVLGYKLAIIIAAALDDKWLKNKLANEIATEAYDNFSKDDLGVVVNVLRIMGYDVETLSKPLSVPVRVYKGSTLSEVYPARMSLPTYVSLATRFLSDAHWKVVNKALVGGFVYLKPEEVVRLAQEAVYKKVVNDINEIGRIDVEALPDKIREIVEELAKEVRRGIQKKRKISVEVQGLVPEALPPCISLIYRRALDGENLSHQERFTLATFLLNVGLDVDEVLEVFSRAPDFNERIARYQVEHLAGLRGSRTKYSPPSCRTLFSWNLCPGKEECKKNHPLSEYKRRLWLLRKKSKGRDSGESGEGDVQGSKGGSRGIQRVDGKSGKR</sequence>
<feature type="binding site" evidence="7">
    <location>
        <position position="247"/>
    </location>
    <ligand>
        <name>[4Fe-4S] cluster</name>
        <dbReference type="ChEBI" id="CHEBI:49883"/>
    </ligand>
</feature>